<feature type="compositionally biased region" description="Acidic residues" evidence="3">
    <location>
        <begin position="494"/>
        <end position="504"/>
    </location>
</feature>
<feature type="domain" description="Pirin N-terminal" evidence="4">
    <location>
        <begin position="33"/>
        <end position="129"/>
    </location>
</feature>
<dbReference type="Proteomes" id="UP000613740">
    <property type="component" value="Unassembled WGS sequence"/>
</dbReference>
<evidence type="ECO:0000256" key="2">
    <source>
        <dbReference type="RuleBase" id="RU003457"/>
    </source>
</evidence>
<evidence type="ECO:0000259" key="5">
    <source>
        <dbReference type="Pfam" id="PF05726"/>
    </source>
</evidence>
<keyword evidence="7" id="KW-1185">Reference proteome</keyword>
<comment type="caution">
    <text evidence="6">The sequence shown here is derived from an EMBL/GenBank/DDBJ whole genome shotgun (WGS) entry which is preliminary data.</text>
</comment>
<dbReference type="InterPro" id="IPR014710">
    <property type="entry name" value="RmlC-like_jellyroll"/>
</dbReference>
<evidence type="ECO:0000256" key="1">
    <source>
        <dbReference type="ARBA" id="ARBA00008416"/>
    </source>
</evidence>
<evidence type="ECO:0000313" key="6">
    <source>
        <dbReference type="EMBL" id="KAG2447313.1"/>
    </source>
</evidence>
<dbReference type="CDD" id="cd02247">
    <property type="entry name" value="cupin_pirin_C"/>
    <property type="match status" value="1"/>
</dbReference>
<evidence type="ECO:0000313" key="7">
    <source>
        <dbReference type="Proteomes" id="UP000613740"/>
    </source>
</evidence>
<feature type="compositionally biased region" description="Acidic residues" evidence="3">
    <location>
        <begin position="562"/>
        <end position="571"/>
    </location>
</feature>
<name>A0A835WGX6_9CHLO</name>
<accession>A0A835WGX6</accession>
<dbReference type="PANTHER" id="PTHR13903">
    <property type="entry name" value="PIRIN-RELATED"/>
    <property type="match status" value="1"/>
</dbReference>
<dbReference type="EMBL" id="JAEHOD010000022">
    <property type="protein sequence ID" value="KAG2447313.1"/>
    <property type="molecule type" value="Genomic_DNA"/>
</dbReference>
<dbReference type="SUPFAM" id="SSF51182">
    <property type="entry name" value="RmlC-like cupins"/>
    <property type="match status" value="1"/>
</dbReference>
<dbReference type="AlphaFoldDB" id="A0A835WGX6"/>
<protein>
    <recommendedName>
        <fullName evidence="8">Pirin</fullName>
    </recommendedName>
</protein>
<dbReference type="PANTHER" id="PTHR13903:SF8">
    <property type="entry name" value="PIRIN"/>
    <property type="match status" value="1"/>
</dbReference>
<dbReference type="InterPro" id="IPR012093">
    <property type="entry name" value="Pirin"/>
</dbReference>
<reference evidence="6" key="1">
    <citation type="journal article" date="2020" name="bioRxiv">
        <title>Comparative genomics of Chlamydomonas.</title>
        <authorList>
            <person name="Craig R.J."/>
            <person name="Hasan A.R."/>
            <person name="Ness R.W."/>
            <person name="Keightley P.D."/>
        </authorList>
    </citation>
    <scope>NUCLEOTIDE SEQUENCE</scope>
    <source>
        <strain evidence="6">CCAP 11/173</strain>
    </source>
</reference>
<feature type="compositionally biased region" description="Basic residues" evidence="3">
    <location>
        <begin position="511"/>
        <end position="522"/>
    </location>
</feature>
<evidence type="ECO:0000256" key="3">
    <source>
        <dbReference type="SAM" id="MobiDB-lite"/>
    </source>
</evidence>
<feature type="compositionally biased region" description="Low complexity" evidence="3">
    <location>
        <begin position="369"/>
        <end position="386"/>
    </location>
</feature>
<gene>
    <name evidence="6" type="ORF">HYH02_007643</name>
</gene>
<dbReference type="OrthoDB" id="198735at2759"/>
<dbReference type="CDD" id="cd02909">
    <property type="entry name" value="cupin_pirin_N"/>
    <property type="match status" value="1"/>
</dbReference>
<proteinExistence type="inferred from homology"/>
<feature type="region of interest" description="Disordered" evidence="3">
    <location>
        <begin position="484"/>
        <end position="571"/>
    </location>
</feature>
<feature type="compositionally biased region" description="Low complexity" evidence="3">
    <location>
        <begin position="332"/>
        <end position="361"/>
    </location>
</feature>
<feature type="compositionally biased region" description="Low complexity" evidence="3">
    <location>
        <begin position="484"/>
        <end position="493"/>
    </location>
</feature>
<sequence>MAATAAAALRELRPITKVVQGQKMKEGAGVMITRTVGTGALRNLDPYLMLDELKLPAKAAFAGFPDHPHRGFETCSIVLEGLIEHKDSQGNQGVIGPGGVQWMTAGRGIVHSEMPKSTDGILHGFQLWINLPKKDKMCKPRYQDYQKADIPVVPLEGAAGSSVRVMAGTSTSGGVTGPIKMRNPGLLMDVRLAAGGNFTQEVPEGWNGFCYVYEGEGKISGSRAQPEQTLVLGPGDHLVAAAGGGAAGLKFLLVAGKPIGEPIVQHGPFVMNTEEEIYQAMKDYQNGKLMSRSKVSHIKGRSSNPSASGSSARPAAGAGGASDSEGEGEGGPSSRAKAGRASTAATGSDADAAGPSPSRSAPSPPGLPRLPDGAAAAAAGQPLGGRAVAAAAAAGVAVTASGSGSSRAERRALRKAKKERAAAAAAAAGLGSQRGVKGRLAAADDDSEGEQLGGLLDGEVEDEEEEKAAVRDVRLGLAQQKLGAAGGLQQLQQLEDEDEDEDESGWAMGRTRPKKGGRRNPRRREQPPQPPSHQAGAGRQQSPATSAESTGEERRFGLLEGIEGEAELVAA</sequence>
<organism evidence="6 7">
    <name type="scientific">Chlamydomonas schloesseri</name>
    <dbReference type="NCBI Taxonomy" id="2026947"/>
    <lineage>
        <taxon>Eukaryota</taxon>
        <taxon>Viridiplantae</taxon>
        <taxon>Chlorophyta</taxon>
        <taxon>core chlorophytes</taxon>
        <taxon>Chlorophyceae</taxon>
        <taxon>CS clade</taxon>
        <taxon>Chlamydomonadales</taxon>
        <taxon>Chlamydomonadaceae</taxon>
        <taxon>Chlamydomonas</taxon>
    </lineage>
</organism>
<dbReference type="InterPro" id="IPR008778">
    <property type="entry name" value="Pirin_C_dom"/>
</dbReference>
<feature type="compositionally biased region" description="Polar residues" evidence="3">
    <location>
        <begin position="539"/>
        <end position="549"/>
    </location>
</feature>
<dbReference type="Gene3D" id="2.60.120.10">
    <property type="entry name" value="Jelly Rolls"/>
    <property type="match status" value="2"/>
</dbReference>
<feature type="region of interest" description="Disordered" evidence="3">
    <location>
        <begin position="398"/>
        <end position="468"/>
    </location>
</feature>
<dbReference type="InterPro" id="IPR003829">
    <property type="entry name" value="Pirin_N_dom"/>
</dbReference>
<feature type="region of interest" description="Disordered" evidence="3">
    <location>
        <begin position="292"/>
        <end position="386"/>
    </location>
</feature>
<dbReference type="Pfam" id="PF05726">
    <property type="entry name" value="Pirin_C"/>
    <property type="match status" value="1"/>
</dbReference>
<dbReference type="InterPro" id="IPR011051">
    <property type="entry name" value="RmlC_Cupin_sf"/>
</dbReference>
<dbReference type="Pfam" id="PF02678">
    <property type="entry name" value="Pirin"/>
    <property type="match status" value="1"/>
</dbReference>
<feature type="domain" description="Pirin C-terminal" evidence="5">
    <location>
        <begin position="188"/>
        <end position="289"/>
    </location>
</feature>
<feature type="compositionally biased region" description="Low complexity" evidence="3">
    <location>
        <begin position="301"/>
        <end position="316"/>
    </location>
</feature>
<evidence type="ECO:0008006" key="8">
    <source>
        <dbReference type="Google" id="ProtNLM"/>
    </source>
</evidence>
<evidence type="ECO:0000259" key="4">
    <source>
        <dbReference type="Pfam" id="PF02678"/>
    </source>
</evidence>
<comment type="similarity">
    <text evidence="1 2">Belongs to the pirin family.</text>
</comment>